<dbReference type="InterPro" id="IPR025669">
    <property type="entry name" value="AAA_dom"/>
</dbReference>
<dbReference type="Pfam" id="PF08775">
    <property type="entry name" value="ParB"/>
    <property type="match status" value="1"/>
</dbReference>
<dbReference type="InterPro" id="IPR003115">
    <property type="entry name" value="ParB_N"/>
</dbReference>
<dbReference type="Gene3D" id="3.40.50.300">
    <property type="entry name" value="P-loop containing nucleotide triphosphate hydrolases"/>
    <property type="match status" value="1"/>
</dbReference>
<organism evidence="2 3">
    <name type="scientific">Symbiodinium microadriaticum</name>
    <name type="common">Dinoflagellate</name>
    <name type="synonym">Zooxanthella microadriatica</name>
    <dbReference type="NCBI Taxonomy" id="2951"/>
    <lineage>
        <taxon>Eukaryota</taxon>
        <taxon>Sar</taxon>
        <taxon>Alveolata</taxon>
        <taxon>Dinophyceae</taxon>
        <taxon>Suessiales</taxon>
        <taxon>Symbiodiniaceae</taxon>
        <taxon>Symbiodinium</taxon>
    </lineage>
</organism>
<dbReference type="Gene3D" id="1.10.10.2830">
    <property type="match status" value="1"/>
</dbReference>
<evidence type="ECO:0000259" key="1">
    <source>
        <dbReference type="SMART" id="SM00470"/>
    </source>
</evidence>
<dbReference type="InterPro" id="IPR014884">
    <property type="entry name" value="ParB_fam_C"/>
</dbReference>
<feature type="domain" description="ParB-like N-terminal" evidence="1">
    <location>
        <begin position="275"/>
        <end position="368"/>
    </location>
</feature>
<protein>
    <submittedName>
        <fullName evidence="2">Plasmid partition protein A</fullName>
    </submittedName>
</protein>
<dbReference type="Pfam" id="PF13614">
    <property type="entry name" value="AAA_31"/>
    <property type="match status" value="1"/>
</dbReference>
<dbReference type="InterPro" id="IPR027417">
    <property type="entry name" value="P-loop_NTPase"/>
</dbReference>
<accession>A0A1Q9BSS8</accession>
<keyword evidence="3" id="KW-1185">Reference proteome</keyword>
<dbReference type="InterPro" id="IPR036086">
    <property type="entry name" value="ParB/Sulfiredoxin_sf"/>
</dbReference>
<reference evidence="2 3" key="1">
    <citation type="submission" date="2016-02" db="EMBL/GenBank/DDBJ databases">
        <title>Genome analysis of coral dinoflagellate symbionts highlights evolutionary adaptations to a symbiotic lifestyle.</title>
        <authorList>
            <person name="Aranda M."/>
            <person name="Li Y."/>
            <person name="Liew Y.J."/>
            <person name="Baumgarten S."/>
            <person name="Simakov O."/>
            <person name="Wilson M."/>
            <person name="Piel J."/>
            <person name="Ashoor H."/>
            <person name="Bougouffa S."/>
            <person name="Bajic V.B."/>
            <person name="Ryu T."/>
            <person name="Ravasi T."/>
            <person name="Bayer T."/>
            <person name="Micklem G."/>
            <person name="Kim H."/>
            <person name="Bhak J."/>
            <person name="Lajeunesse T.C."/>
            <person name="Voolstra C.R."/>
        </authorList>
    </citation>
    <scope>NUCLEOTIDE SEQUENCE [LARGE SCALE GENOMIC DNA]</scope>
    <source>
        <strain evidence="2 3">CCMP2467</strain>
    </source>
</reference>
<name>A0A1Q9BSS8_SYMMI</name>
<evidence type="ECO:0000313" key="2">
    <source>
        <dbReference type="EMBL" id="OLP73736.1"/>
    </source>
</evidence>
<gene>
    <name evidence="2" type="primary">parA</name>
    <name evidence="2" type="ORF">AK812_SmicGene46925</name>
</gene>
<dbReference type="InterPro" id="IPR050678">
    <property type="entry name" value="DNA_Partitioning_ATPase"/>
</dbReference>
<dbReference type="CDD" id="cd02042">
    <property type="entry name" value="ParAB_family"/>
    <property type="match status" value="1"/>
</dbReference>
<comment type="caution">
    <text evidence="2">The sequence shown here is derived from an EMBL/GenBank/DDBJ whole genome shotgun (WGS) entry which is preliminary data.</text>
</comment>
<dbReference type="SUPFAM" id="SSF52540">
    <property type="entry name" value="P-loop containing nucleoside triphosphate hydrolases"/>
    <property type="match status" value="1"/>
</dbReference>
<proteinExistence type="predicted"/>
<dbReference type="AlphaFoldDB" id="A0A1Q9BSS8"/>
<dbReference type="PANTHER" id="PTHR13696">
    <property type="entry name" value="P-LOOP CONTAINING NUCLEOSIDE TRIPHOSPHATE HYDROLASE"/>
    <property type="match status" value="1"/>
</dbReference>
<dbReference type="Proteomes" id="UP000186817">
    <property type="component" value="Unassembled WGS sequence"/>
</dbReference>
<dbReference type="SMART" id="SM00470">
    <property type="entry name" value="ParB"/>
    <property type="match status" value="1"/>
</dbReference>
<dbReference type="CDD" id="cd16394">
    <property type="entry name" value="sopB_N"/>
    <property type="match status" value="1"/>
</dbReference>
<sequence>MNELGAPRYSDMYESRVIVVENHKGGTGKSTTTATIALASALDLNLNARCCIIDLDPQGSIGNNLIRSTSEDDIYLTITDVLLAEYEPEGDFSQYINAGYSEADIIANIPFSTHLPNMDVITAFPTDDRFTDTYWRLNKEERNTLLTRFRDVVIPVLKQHYDLIFIDTPPQDSPIIWSTNEAADALLVPITPREYDFASTTNYMLTIGARLQQLPSRGENIKWMKVLAVNVDDKSQHEVRTLNKLVRTVQDKFMTTNIKHSEAFVAAAERGRTVLDIKKSEDLCPAKQFDMAEMSEALDENSMRDILEQIRERGVDTEGIAVRVDGIYQLIEGSRRRYCCEKLSADLPLWVLPNDISNEDIFSIISAAQSSRKFSYREVGMQYLKLMEENGFTTNEELAQHIGISTESVRKRIQAAQIDPRLIALFPDCEGIPNTFYSRLAKVQGSAKKEMIDIGELCQEVQDNRKDKPVENIQETQKDILEEVATMLEIMADKAKPAAAWKTSDIVAFENKDQYARISYSGNGRKVRFEFNRLNQKVVEDIERLIRLKLTKSLQEDSE</sequence>
<dbReference type="PANTHER" id="PTHR13696:SF98">
    <property type="entry name" value="PLASMID PARTITION PROTEIN A"/>
    <property type="match status" value="1"/>
</dbReference>
<dbReference type="SUPFAM" id="SSF110849">
    <property type="entry name" value="ParB/Sulfiredoxin"/>
    <property type="match status" value="1"/>
</dbReference>
<dbReference type="EMBL" id="LSRX01004870">
    <property type="protein sequence ID" value="OLP73736.1"/>
    <property type="molecule type" value="Genomic_DNA"/>
</dbReference>
<evidence type="ECO:0000313" key="3">
    <source>
        <dbReference type="Proteomes" id="UP000186817"/>
    </source>
</evidence>